<keyword evidence="7" id="KW-1133">Transmembrane helix</keyword>
<evidence type="ECO:0000313" key="11">
    <source>
        <dbReference type="EMBL" id="KOO33454.1"/>
    </source>
</evidence>
<evidence type="ECO:0000256" key="3">
    <source>
        <dbReference type="ARBA" id="ARBA00022676"/>
    </source>
</evidence>
<comment type="caution">
    <text evidence="11">The sequence shown here is derived from an EMBL/GenBank/DDBJ whole genome shotgun (WGS) entry which is preliminary data.</text>
</comment>
<proteinExistence type="inferred from homology"/>
<evidence type="ECO:0000256" key="10">
    <source>
        <dbReference type="RuleBase" id="RU363063"/>
    </source>
</evidence>
<evidence type="ECO:0000256" key="6">
    <source>
        <dbReference type="ARBA" id="ARBA00022968"/>
    </source>
</evidence>
<gene>
    <name evidence="11" type="ORF">Ctob_013768</name>
</gene>
<keyword evidence="9" id="KW-0472">Membrane</keyword>
<dbReference type="Pfam" id="PF01762">
    <property type="entry name" value="Galactosyl_T"/>
    <property type="match status" value="1"/>
</dbReference>
<name>A0A0M0K3T6_9EUKA</name>
<comment type="similarity">
    <text evidence="2 10">Belongs to the glycosyltransferase 31 family.</text>
</comment>
<keyword evidence="5" id="KW-0812">Transmembrane</keyword>
<evidence type="ECO:0000256" key="2">
    <source>
        <dbReference type="ARBA" id="ARBA00008661"/>
    </source>
</evidence>
<evidence type="ECO:0000256" key="5">
    <source>
        <dbReference type="ARBA" id="ARBA00022692"/>
    </source>
</evidence>
<dbReference type="PANTHER" id="PTHR11214">
    <property type="entry name" value="BETA-1,3-N-ACETYLGLUCOSAMINYLTRANSFERASE"/>
    <property type="match status" value="1"/>
</dbReference>
<comment type="subcellular location">
    <subcellularLocation>
        <location evidence="1 10">Golgi apparatus membrane</location>
        <topology evidence="1 10">Single-pass type II membrane protein</topology>
    </subcellularLocation>
</comment>
<dbReference type="EC" id="2.4.1.-" evidence="10"/>
<evidence type="ECO:0000256" key="1">
    <source>
        <dbReference type="ARBA" id="ARBA00004323"/>
    </source>
</evidence>
<accession>A0A0M0K3T6</accession>
<keyword evidence="8 10" id="KW-0333">Golgi apparatus</keyword>
<reference evidence="12" key="1">
    <citation type="journal article" date="2015" name="PLoS Genet.">
        <title>Genome Sequence and Transcriptome Analyses of Chrysochromulina tobin: Metabolic Tools for Enhanced Algal Fitness in the Prominent Order Prymnesiales (Haptophyceae).</title>
        <authorList>
            <person name="Hovde B.T."/>
            <person name="Deodato C.R."/>
            <person name="Hunsperger H.M."/>
            <person name="Ryken S.A."/>
            <person name="Yost W."/>
            <person name="Jha R.K."/>
            <person name="Patterson J."/>
            <person name="Monnat R.J. Jr."/>
            <person name="Barlow S.B."/>
            <person name="Starkenburg S.R."/>
            <person name="Cattolico R.A."/>
        </authorList>
    </citation>
    <scope>NUCLEOTIDE SEQUENCE</scope>
    <source>
        <strain evidence="12">CCMP291</strain>
    </source>
</reference>
<evidence type="ECO:0000256" key="9">
    <source>
        <dbReference type="ARBA" id="ARBA00023136"/>
    </source>
</evidence>
<keyword evidence="4" id="KW-0808">Transferase</keyword>
<keyword evidence="12" id="KW-1185">Reference proteome</keyword>
<evidence type="ECO:0000313" key="12">
    <source>
        <dbReference type="Proteomes" id="UP000037460"/>
    </source>
</evidence>
<protein>
    <recommendedName>
        <fullName evidence="10">Hexosyltransferase</fullName>
        <ecNumber evidence="10">2.4.1.-</ecNumber>
    </recommendedName>
</protein>
<keyword evidence="6" id="KW-0735">Signal-anchor</keyword>
<evidence type="ECO:0000256" key="7">
    <source>
        <dbReference type="ARBA" id="ARBA00022989"/>
    </source>
</evidence>
<dbReference type="Proteomes" id="UP000037460">
    <property type="component" value="Unassembled WGS sequence"/>
</dbReference>
<evidence type="ECO:0000256" key="4">
    <source>
        <dbReference type="ARBA" id="ARBA00022679"/>
    </source>
</evidence>
<evidence type="ECO:0000256" key="8">
    <source>
        <dbReference type="ARBA" id="ARBA00023034"/>
    </source>
</evidence>
<dbReference type="EMBL" id="JWZX01001516">
    <property type="protein sequence ID" value="KOO33454.1"/>
    <property type="molecule type" value="Genomic_DNA"/>
</dbReference>
<dbReference type="InterPro" id="IPR002659">
    <property type="entry name" value="Glyco_trans_31"/>
</dbReference>
<sequence>MATTPNMSRQPWSSMGQAMLEARPECSAPVRHDALLAVLGIFTTDSEHSHRHRTEARKTWLAQASRSASLDVRFVARTRGLRVRSPLHAESRNHGDFVFINASSRLSRSQGPLATLWAWMHCAVARWPNTELLGKADDDVMLLLPSITAHLRGSLDELRRIQNVPERIPESPSMLWGVQESYHWDVVTRRPDGFDDEFSYKRNCMLRNPLLKHTQSIGPFNFAKGACLFVSMGLTRQLLTHRVKEEIEAAMAAADSISAPMRVALSHLENPRALPWEDVLLGWALTTTVASEAAAFVHIGRHVYAEEWYNAGVGLGLAPSTLILHNRGKRSARLKRAHRWSQRHHCAPPSVRLECAAEPYISCAGATWRRCTASAEPYAAASCSTVITHNISGRAPPSAACERHALRTLPMRRDVPALRAGHCGETEFGDFDCSEDDSGAWHIRSLDNKTLEGCMARCACCERCRYVSFAPSRGDCSWYHACNLSDGLQDTLEKGTVSIGMRAPPA</sequence>
<dbReference type="GO" id="GO:0000139">
    <property type="term" value="C:Golgi membrane"/>
    <property type="evidence" value="ECO:0007669"/>
    <property type="project" value="UniProtKB-SubCell"/>
</dbReference>
<keyword evidence="3 10" id="KW-0328">Glycosyltransferase</keyword>
<organism evidence="11 12">
    <name type="scientific">Chrysochromulina tobinii</name>
    <dbReference type="NCBI Taxonomy" id="1460289"/>
    <lineage>
        <taxon>Eukaryota</taxon>
        <taxon>Haptista</taxon>
        <taxon>Haptophyta</taxon>
        <taxon>Prymnesiophyceae</taxon>
        <taxon>Prymnesiales</taxon>
        <taxon>Chrysochromulinaceae</taxon>
        <taxon>Chrysochromulina</taxon>
    </lineage>
</organism>
<dbReference type="AlphaFoldDB" id="A0A0M0K3T6"/>
<dbReference type="GO" id="GO:0016758">
    <property type="term" value="F:hexosyltransferase activity"/>
    <property type="evidence" value="ECO:0007669"/>
    <property type="project" value="InterPro"/>
</dbReference>
<dbReference type="PANTHER" id="PTHR11214:SF351">
    <property type="entry name" value="BETA-1,3-GALACTOSYLTRANSFERASE PVG3"/>
    <property type="match status" value="1"/>
</dbReference>